<name>A0A0N5AER8_9BILA</name>
<protein>
    <submittedName>
        <fullName evidence="2">ANK_REP_REGION domain-containing protein</fullName>
    </submittedName>
</protein>
<accession>A0A0N5AER8</accession>
<dbReference type="InterPro" id="IPR036770">
    <property type="entry name" value="Ankyrin_rpt-contain_sf"/>
</dbReference>
<dbReference type="SUPFAM" id="SSF48403">
    <property type="entry name" value="Ankyrin repeat"/>
    <property type="match status" value="1"/>
</dbReference>
<dbReference type="Pfam" id="PF12796">
    <property type="entry name" value="Ank_2"/>
    <property type="match status" value="1"/>
</dbReference>
<evidence type="ECO:0000313" key="1">
    <source>
        <dbReference type="Proteomes" id="UP000046393"/>
    </source>
</evidence>
<keyword evidence="1" id="KW-1185">Reference proteome</keyword>
<dbReference type="Proteomes" id="UP000046393">
    <property type="component" value="Unplaced"/>
</dbReference>
<proteinExistence type="predicted"/>
<dbReference type="WBParaSite" id="SMUV_0000273801-mRNA-1">
    <property type="protein sequence ID" value="SMUV_0000273801-mRNA-1"/>
    <property type="gene ID" value="SMUV_0000273801"/>
</dbReference>
<dbReference type="InterPro" id="IPR002110">
    <property type="entry name" value="Ankyrin_rpt"/>
</dbReference>
<evidence type="ECO:0000313" key="2">
    <source>
        <dbReference type="WBParaSite" id="SMUV_0000273801-mRNA-1"/>
    </source>
</evidence>
<dbReference type="AlphaFoldDB" id="A0A0N5AER8"/>
<dbReference type="Gene3D" id="1.25.40.20">
    <property type="entry name" value="Ankyrin repeat-containing domain"/>
    <property type="match status" value="1"/>
</dbReference>
<reference evidence="2" key="1">
    <citation type="submission" date="2017-02" db="UniProtKB">
        <authorList>
            <consortium name="WormBaseParasite"/>
        </authorList>
    </citation>
    <scope>IDENTIFICATION</scope>
</reference>
<sequence length="106" mass="12149">MKCDNTHCLDDILQELVRAGARLDVTDDLYQRTPLHFAILNGLWCRVRILLMLRSPVNLKDCDGKTPLEIALLSRASNFNVKRAIYLLLEHGAEVYRIIESEPKSK</sequence>
<dbReference type="STRING" id="451379.A0A0N5AER8"/>
<organism evidence="1 2">
    <name type="scientific">Syphacia muris</name>
    <dbReference type="NCBI Taxonomy" id="451379"/>
    <lineage>
        <taxon>Eukaryota</taxon>
        <taxon>Metazoa</taxon>
        <taxon>Ecdysozoa</taxon>
        <taxon>Nematoda</taxon>
        <taxon>Chromadorea</taxon>
        <taxon>Rhabditida</taxon>
        <taxon>Spirurina</taxon>
        <taxon>Oxyuridomorpha</taxon>
        <taxon>Oxyuroidea</taxon>
        <taxon>Oxyuridae</taxon>
        <taxon>Syphacia</taxon>
    </lineage>
</organism>